<dbReference type="AlphaFoldDB" id="A0A7K1L3Z4"/>
<dbReference type="Proteomes" id="UP000432015">
    <property type="component" value="Unassembled WGS sequence"/>
</dbReference>
<evidence type="ECO:0000313" key="1">
    <source>
        <dbReference type="EMBL" id="MUN38995.1"/>
    </source>
</evidence>
<protein>
    <recommendedName>
        <fullName evidence="3">PE domain-containing protein</fullName>
    </recommendedName>
</protein>
<name>A0A7K1L3Z4_9ACTN</name>
<comment type="caution">
    <text evidence="1">The sequence shown here is derived from an EMBL/GenBank/DDBJ whole genome shotgun (WGS) entry which is preliminary data.</text>
</comment>
<dbReference type="RefSeq" id="WP_156218185.1">
    <property type="nucleotide sequence ID" value="NZ_WOFH01000007.1"/>
</dbReference>
<reference evidence="1 2" key="1">
    <citation type="submission" date="2019-11" db="EMBL/GenBank/DDBJ databases">
        <authorList>
            <person name="Cao P."/>
        </authorList>
    </citation>
    <scope>NUCLEOTIDE SEQUENCE [LARGE SCALE GENOMIC DNA]</scope>
    <source>
        <strain evidence="1 2">NEAU-AAG5</strain>
    </source>
</reference>
<sequence>MTHTIDAATLAEGLAEMRATANQYAEEARGYRAAADRETADALDDVASSLAALADAIEGRVNVGQAMANSTRAYERMLAILDAQNGLSGT</sequence>
<dbReference type="EMBL" id="WOFH01000007">
    <property type="protein sequence ID" value="MUN38995.1"/>
    <property type="molecule type" value="Genomic_DNA"/>
</dbReference>
<organism evidence="1 2">
    <name type="scientific">Actinomadura litoris</name>
    <dbReference type="NCBI Taxonomy" id="2678616"/>
    <lineage>
        <taxon>Bacteria</taxon>
        <taxon>Bacillati</taxon>
        <taxon>Actinomycetota</taxon>
        <taxon>Actinomycetes</taxon>
        <taxon>Streptosporangiales</taxon>
        <taxon>Thermomonosporaceae</taxon>
        <taxon>Actinomadura</taxon>
    </lineage>
</organism>
<accession>A0A7K1L3Z4</accession>
<proteinExistence type="predicted"/>
<evidence type="ECO:0000313" key="2">
    <source>
        <dbReference type="Proteomes" id="UP000432015"/>
    </source>
</evidence>
<evidence type="ECO:0008006" key="3">
    <source>
        <dbReference type="Google" id="ProtNLM"/>
    </source>
</evidence>
<gene>
    <name evidence="1" type="ORF">GNZ18_20655</name>
</gene>
<keyword evidence="2" id="KW-1185">Reference proteome</keyword>